<evidence type="ECO:0000313" key="2">
    <source>
        <dbReference type="EMBL" id="SVA98353.1"/>
    </source>
</evidence>
<feature type="transmembrane region" description="Helical" evidence="1">
    <location>
        <begin position="244"/>
        <end position="267"/>
    </location>
</feature>
<name>A0A382ABN9_9ZZZZ</name>
<organism evidence="2">
    <name type="scientific">marine metagenome</name>
    <dbReference type="NCBI Taxonomy" id="408172"/>
    <lineage>
        <taxon>unclassified sequences</taxon>
        <taxon>metagenomes</taxon>
        <taxon>ecological metagenomes</taxon>
    </lineage>
</organism>
<feature type="transmembrane region" description="Helical" evidence="1">
    <location>
        <begin position="93"/>
        <end position="109"/>
    </location>
</feature>
<reference evidence="2" key="1">
    <citation type="submission" date="2018-05" db="EMBL/GenBank/DDBJ databases">
        <authorList>
            <person name="Lanie J.A."/>
            <person name="Ng W.-L."/>
            <person name="Kazmierczak K.M."/>
            <person name="Andrzejewski T.M."/>
            <person name="Davidsen T.M."/>
            <person name="Wayne K.J."/>
            <person name="Tettelin H."/>
            <person name="Glass J.I."/>
            <person name="Rusch D."/>
            <person name="Podicherti R."/>
            <person name="Tsui H.-C.T."/>
            <person name="Winkler M.E."/>
        </authorList>
    </citation>
    <scope>NUCLEOTIDE SEQUENCE</scope>
</reference>
<keyword evidence="1" id="KW-0472">Membrane</keyword>
<keyword evidence="1" id="KW-0812">Transmembrane</keyword>
<dbReference type="EMBL" id="UINC01024539">
    <property type="protein sequence ID" value="SVA98353.1"/>
    <property type="molecule type" value="Genomic_DNA"/>
</dbReference>
<keyword evidence="1" id="KW-1133">Transmembrane helix</keyword>
<feature type="transmembrane region" description="Helical" evidence="1">
    <location>
        <begin position="116"/>
        <end position="134"/>
    </location>
</feature>
<feature type="transmembrane region" description="Helical" evidence="1">
    <location>
        <begin position="154"/>
        <end position="177"/>
    </location>
</feature>
<feature type="transmembrane region" description="Helical" evidence="1">
    <location>
        <begin position="44"/>
        <end position="62"/>
    </location>
</feature>
<gene>
    <name evidence="2" type="ORF">METZ01_LOCUS151207</name>
</gene>
<protein>
    <recommendedName>
        <fullName evidence="3">VanZ-like domain-containing protein</fullName>
    </recommendedName>
</protein>
<sequence length="268" mass="29852">MHRAQIESLGYSLLALVLVVVFIQTFGVWQWLSEELGNTGSMLVPFLVAILLLIFVFVAGLRKKEQSQFHWLYLVAALVLVGIALYLPDSRFPAKRIHVAEFMLLAFVLRRGFCRWSSGVPLIVMTAVTGIVLGAHDELIQGLHPERYFGHRDIVVDGLSAIAGAFAGHGLRLYDTVPKREENWIRPPWWALAAVAAGLIVFLYPLPGLREAPLPWWTLTPLLTAAFVWTVLDRTPRSAGDPASIAAWLVFVMAFYPVVTHTPAAIFQ</sequence>
<feature type="transmembrane region" description="Helical" evidence="1">
    <location>
        <begin position="189"/>
        <end position="208"/>
    </location>
</feature>
<dbReference type="NCBIfam" id="NF037970">
    <property type="entry name" value="vanZ_1"/>
    <property type="match status" value="1"/>
</dbReference>
<accession>A0A382ABN9</accession>
<feature type="transmembrane region" description="Helical" evidence="1">
    <location>
        <begin position="69"/>
        <end position="87"/>
    </location>
</feature>
<evidence type="ECO:0000256" key="1">
    <source>
        <dbReference type="SAM" id="Phobius"/>
    </source>
</evidence>
<evidence type="ECO:0008006" key="3">
    <source>
        <dbReference type="Google" id="ProtNLM"/>
    </source>
</evidence>
<feature type="transmembrane region" description="Helical" evidence="1">
    <location>
        <begin position="12"/>
        <end position="32"/>
    </location>
</feature>
<proteinExistence type="predicted"/>
<feature type="transmembrane region" description="Helical" evidence="1">
    <location>
        <begin position="214"/>
        <end position="232"/>
    </location>
</feature>
<dbReference type="AlphaFoldDB" id="A0A382ABN9"/>